<keyword evidence="11" id="KW-1185">Reference proteome</keyword>
<feature type="domain" description="Dihydroxy-acid/6-phosphogluconate dehydratase C-terminal" evidence="9">
    <location>
        <begin position="354"/>
        <end position="543"/>
    </location>
</feature>
<evidence type="ECO:0000259" key="8">
    <source>
        <dbReference type="Pfam" id="PF00920"/>
    </source>
</evidence>
<comment type="similarity">
    <text evidence="1">Belongs to the IlvD/Edd family.</text>
</comment>
<evidence type="ECO:0000256" key="6">
    <source>
        <dbReference type="ARBA" id="ARBA00023239"/>
    </source>
</evidence>
<keyword evidence="7" id="KW-0028">Amino-acid biosynthesis</keyword>
<dbReference type="GO" id="GO:0009082">
    <property type="term" value="P:branched-chain amino acid biosynthetic process"/>
    <property type="evidence" value="ECO:0007669"/>
    <property type="project" value="UniProtKB-KW"/>
</dbReference>
<dbReference type="InterPro" id="IPR056740">
    <property type="entry name" value="ILV_EDD_C"/>
</dbReference>
<keyword evidence="2" id="KW-0001">2Fe-2S</keyword>
<dbReference type="PANTHER" id="PTHR43661:SF3">
    <property type="entry name" value="D-XYLONATE DEHYDRATASE YAGF-RELATED"/>
    <property type="match status" value="1"/>
</dbReference>
<dbReference type="InterPro" id="IPR000581">
    <property type="entry name" value="ILV_EDD_N"/>
</dbReference>
<dbReference type="STRING" id="1120995.SAMN02745245_00443"/>
<dbReference type="PANTHER" id="PTHR43661">
    <property type="entry name" value="D-XYLONATE DEHYDRATASE"/>
    <property type="match status" value="1"/>
</dbReference>
<dbReference type="SUPFAM" id="SSF143975">
    <property type="entry name" value="IlvD/EDD N-terminal domain-like"/>
    <property type="match status" value="1"/>
</dbReference>
<dbReference type="PROSITE" id="PS00887">
    <property type="entry name" value="ILVD_EDD_2"/>
    <property type="match status" value="1"/>
</dbReference>
<keyword evidence="6" id="KW-0456">Lyase</keyword>
<keyword evidence="7" id="KW-0100">Branched-chain amino acid biosynthesis</keyword>
<dbReference type="GO" id="GO:0046872">
    <property type="term" value="F:metal ion binding"/>
    <property type="evidence" value="ECO:0007669"/>
    <property type="project" value="UniProtKB-KW"/>
</dbReference>
<dbReference type="SUPFAM" id="SSF52016">
    <property type="entry name" value="LeuD/IlvD-like"/>
    <property type="match status" value="1"/>
</dbReference>
<dbReference type="InterPro" id="IPR042096">
    <property type="entry name" value="Dihydro-acid_dehy_C"/>
</dbReference>
<dbReference type="GO" id="GO:0016836">
    <property type="term" value="F:hydro-lyase activity"/>
    <property type="evidence" value="ECO:0007669"/>
    <property type="project" value="TreeGrafter"/>
</dbReference>
<sequence>MKKIDSNAEAYYVGLMGSVGFRKKDIDKPVIGIVNSWNEVNPGHKPLKELAGYVKEGVWAAGGTPAEFNVPAPCDGISQLRGMNYVLMQRDLIAGSIESMVRAHSFDGLVFMCSCDKIVPGMLMAAAALDLPSIFITAGSMVPFEDGNKTLVTPDLKESIGKWKAGKISNETFEFYKENICHSCGTCSMYGTANTMGVFAEVIGLCPFNSTTELFCSSNKFKQARDVGERIVELVEENVTAKTFMTKESLENGIKHISATGGSTNAVLHILAIAKVAGIDLDLKTFDSIQKSVPVIAKFKPSSEYNLYDYTKVGGVLASLSSIKSALDLSTPHAMGNSIGDWIEYSNAKPDGVVIREFDNPLLENGCFSILYGNLAPKGGVVKKSGVPKEMFVHRGPAVVFDSEEEVMDCMMNSGIKPGDVLVIRYEGAKGGPGMRELSIPAAMLVGMGLHTSVAMITDGRFSGASRGPCVGHISPEAAEGGPLAYIKNGDTITIDLNNESIDVDLSEEEWEKRKSEMKIPIKETTGILTAYKNSVKSADEGALWLY</sequence>
<gene>
    <name evidence="10" type="ORF">SAMN02745245_00443</name>
</gene>
<dbReference type="Pfam" id="PF00920">
    <property type="entry name" value="ILVD_EDD_N"/>
    <property type="match status" value="1"/>
</dbReference>
<dbReference type="OrthoDB" id="9807077at2"/>
<evidence type="ECO:0000256" key="7">
    <source>
        <dbReference type="ARBA" id="ARBA00023304"/>
    </source>
</evidence>
<dbReference type="GO" id="GO:0051537">
    <property type="term" value="F:2 iron, 2 sulfur cluster binding"/>
    <property type="evidence" value="ECO:0007669"/>
    <property type="project" value="UniProtKB-KW"/>
</dbReference>
<dbReference type="AlphaFoldDB" id="A0A1M5PRR6"/>
<keyword evidence="3" id="KW-0479">Metal-binding</keyword>
<dbReference type="PROSITE" id="PS00886">
    <property type="entry name" value="ILVD_EDD_1"/>
    <property type="match status" value="1"/>
</dbReference>
<evidence type="ECO:0000256" key="3">
    <source>
        <dbReference type="ARBA" id="ARBA00022723"/>
    </source>
</evidence>
<dbReference type="EMBL" id="FQXI01000001">
    <property type="protein sequence ID" value="SHH04485.1"/>
    <property type="molecule type" value="Genomic_DNA"/>
</dbReference>
<dbReference type="Gene3D" id="3.50.30.80">
    <property type="entry name" value="IlvD/EDD C-terminal domain-like"/>
    <property type="match status" value="1"/>
</dbReference>
<keyword evidence="4" id="KW-0408">Iron</keyword>
<feature type="domain" description="Dihydroxy-acid/6-phosphogluconate dehydratase N-terminal" evidence="8">
    <location>
        <begin position="28"/>
        <end position="341"/>
    </location>
</feature>
<evidence type="ECO:0000259" key="9">
    <source>
        <dbReference type="Pfam" id="PF24877"/>
    </source>
</evidence>
<reference evidence="10 11" key="1">
    <citation type="submission" date="2016-11" db="EMBL/GenBank/DDBJ databases">
        <authorList>
            <person name="Jaros S."/>
            <person name="Januszkiewicz K."/>
            <person name="Wedrychowicz H."/>
        </authorList>
    </citation>
    <scope>NUCLEOTIDE SEQUENCE [LARGE SCALE GENOMIC DNA]</scope>
    <source>
        <strain evidence="10 11">DSM 21120</strain>
    </source>
</reference>
<dbReference type="Proteomes" id="UP000184032">
    <property type="component" value="Unassembled WGS sequence"/>
</dbReference>
<evidence type="ECO:0000256" key="1">
    <source>
        <dbReference type="ARBA" id="ARBA00006486"/>
    </source>
</evidence>
<organism evidence="10 11">
    <name type="scientific">Anaerosphaera aminiphila DSM 21120</name>
    <dbReference type="NCBI Taxonomy" id="1120995"/>
    <lineage>
        <taxon>Bacteria</taxon>
        <taxon>Bacillati</taxon>
        <taxon>Bacillota</taxon>
        <taxon>Tissierellia</taxon>
        <taxon>Tissierellales</taxon>
        <taxon>Peptoniphilaceae</taxon>
        <taxon>Anaerosphaera</taxon>
    </lineage>
</organism>
<accession>A0A1M5PRR6</accession>
<evidence type="ECO:0000256" key="5">
    <source>
        <dbReference type="ARBA" id="ARBA00023014"/>
    </source>
</evidence>
<dbReference type="RefSeq" id="WP_143270583.1">
    <property type="nucleotide sequence ID" value="NZ_FQXI01000001.1"/>
</dbReference>
<dbReference type="InterPro" id="IPR037237">
    <property type="entry name" value="IlvD/EDD_N"/>
</dbReference>
<proteinExistence type="inferred from homology"/>
<dbReference type="InterPro" id="IPR020558">
    <property type="entry name" value="DiOHA_6PGluconate_deHydtase_CS"/>
</dbReference>
<dbReference type="Pfam" id="PF24877">
    <property type="entry name" value="ILV_EDD_C"/>
    <property type="match status" value="1"/>
</dbReference>
<keyword evidence="5" id="KW-0411">Iron-sulfur</keyword>
<dbReference type="GO" id="GO:0005829">
    <property type="term" value="C:cytosol"/>
    <property type="evidence" value="ECO:0007669"/>
    <property type="project" value="TreeGrafter"/>
</dbReference>
<protein>
    <submittedName>
        <fullName evidence="10">Dihydroxy-acid dehydratase</fullName>
    </submittedName>
</protein>
<name>A0A1M5PRR6_9FIRM</name>
<dbReference type="FunFam" id="3.50.30.80:FF:000001">
    <property type="entry name" value="Dihydroxy-acid dehydratase"/>
    <property type="match status" value="1"/>
</dbReference>
<evidence type="ECO:0000256" key="2">
    <source>
        <dbReference type="ARBA" id="ARBA00022714"/>
    </source>
</evidence>
<evidence type="ECO:0000256" key="4">
    <source>
        <dbReference type="ARBA" id="ARBA00023004"/>
    </source>
</evidence>
<evidence type="ECO:0000313" key="11">
    <source>
        <dbReference type="Proteomes" id="UP000184032"/>
    </source>
</evidence>
<evidence type="ECO:0000313" key="10">
    <source>
        <dbReference type="EMBL" id="SHH04485.1"/>
    </source>
</evidence>